<feature type="compositionally biased region" description="Polar residues" evidence="1">
    <location>
        <begin position="69"/>
        <end position="80"/>
    </location>
</feature>
<gene>
    <name evidence="3" type="primary">LOC108084943</name>
</gene>
<dbReference type="Proteomes" id="UP001652661">
    <property type="component" value="Chromosome X"/>
</dbReference>
<dbReference type="Pfam" id="PF02033">
    <property type="entry name" value="RBFA"/>
    <property type="match status" value="1"/>
</dbReference>
<dbReference type="GO" id="GO:0006364">
    <property type="term" value="P:rRNA processing"/>
    <property type="evidence" value="ECO:0007669"/>
    <property type="project" value="InterPro"/>
</dbReference>
<dbReference type="InterPro" id="IPR023799">
    <property type="entry name" value="RbfA_dom_sf"/>
</dbReference>
<name>A0A6P4JQD7_DROKI</name>
<evidence type="ECO:0000256" key="1">
    <source>
        <dbReference type="SAM" id="MobiDB-lite"/>
    </source>
</evidence>
<dbReference type="SUPFAM" id="SSF89919">
    <property type="entry name" value="Ribosome-binding factor A, RbfA"/>
    <property type="match status" value="1"/>
</dbReference>
<dbReference type="InterPro" id="IPR039212">
    <property type="entry name" value="RBFA_mitochondrial"/>
</dbReference>
<dbReference type="AlphaFoldDB" id="A0A6P4JQD7"/>
<sequence length="285" mass="32307">MERPFHLLFYNPICRLTRVRQPIRMPVRHKSTSNANKVNVKRQSKIFNSLVGNRREGNTRWYPSHDVNTKSGPSASNSIRTPKFGAASHSRAHLDSRRMSVLNKMFMTTITDFLATGDGDAARSLVGRGLQVSHVKITSDFSQINVYWSCGSSAEQASTKLEEDLGRCSGQLQHELSQLNLMGEVPRIKFVRDKTSTNLCQVQEILARLGPFEYEPTRSDGEVKNSSVDLSQSETETNVSWPQMRQDVVNFNQSLVMDKILNKMHKFKDAWVSHMRTLSNSKDST</sequence>
<dbReference type="Gene3D" id="3.30.300.20">
    <property type="match status" value="1"/>
</dbReference>
<accession>A0A6P4JQD7</accession>
<dbReference type="PANTHER" id="PTHR14725">
    <property type="entry name" value="RIBOSOME-BINDING FACTOR A, MITOCHONDRIAL-RELATED"/>
    <property type="match status" value="1"/>
</dbReference>
<proteinExistence type="predicted"/>
<dbReference type="InterPro" id="IPR015946">
    <property type="entry name" value="KH_dom-like_a/b"/>
</dbReference>
<evidence type="ECO:0000313" key="3">
    <source>
        <dbReference type="RefSeq" id="XP_017036834.1"/>
    </source>
</evidence>
<dbReference type="RefSeq" id="XP_017036834.1">
    <property type="nucleotide sequence ID" value="XM_017181345.3"/>
</dbReference>
<dbReference type="InterPro" id="IPR000238">
    <property type="entry name" value="RbfA"/>
</dbReference>
<feature type="region of interest" description="Disordered" evidence="1">
    <location>
        <begin position="58"/>
        <end position="91"/>
    </location>
</feature>
<dbReference type="PANTHER" id="PTHR14725:SF0">
    <property type="entry name" value="RIBOSOME-BINDING FACTOR A, MITOCHONDRIAL-RELATED"/>
    <property type="match status" value="1"/>
</dbReference>
<feature type="region of interest" description="Disordered" evidence="1">
    <location>
        <begin position="217"/>
        <end position="239"/>
    </location>
</feature>
<reference evidence="3" key="1">
    <citation type="submission" date="2025-08" db="UniProtKB">
        <authorList>
            <consortium name="RefSeq"/>
        </authorList>
    </citation>
    <scope>IDENTIFICATION</scope>
    <source>
        <strain evidence="3">14028-0561.14</strain>
        <tissue evidence="3">Whole fly</tissue>
    </source>
</reference>
<dbReference type="GeneID" id="108084943"/>
<feature type="compositionally biased region" description="Polar residues" evidence="1">
    <location>
        <begin position="224"/>
        <end position="239"/>
    </location>
</feature>
<evidence type="ECO:0000313" key="2">
    <source>
        <dbReference type="Proteomes" id="UP001652661"/>
    </source>
</evidence>
<dbReference type="OMA" id="EWPEMRQ"/>
<dbReference type="OrthoDB" id="418445at2759"/>
<organism evidence="2 3">
    <name type="scientific">Drosophila kikkawai</name>
    <name type="common">Fruit fly</name>
    <dbReference type="NCBI Taxonomy" id="30033"/>
    <lineage>
        <taxon>Eukaryota</taxon>
        <taxon>Metazoa</taxon>
        <taxon>Ecdysozoa</taxon>
        <taxon>Arthropoda</taxon>
        <taxon>Hexapoda</taxon>
        <taxon>Insecta</taxon>
        <taxon>Pterygota</taxon>
        <taxon>Neoptera</taxon>
        <taxon>Endopterygota</taxon>
        <taxon>Diptera</taxon>
        <taxon>Brachycera</taxon>
        <taxon>Muscomorpha</taxon>
        <taxon>Ephydroidea</taxon>
        <taxon>Drosophilidae</taxon>
        <taxon>Drosophila</taxon>
        <taxon>Sophophora</taxon>
    </lineage>
</organism>
<protein>
    <submittedName>
        <fullName evidence="3">Ribosome-binding factor A, mitochondrial</fullName>
    </submittedName>
</protein>
<keyword evidence="2" id="KW-1185">Reference proteome</keyword>